<evidence type="ECO:0000313" key="8">
    <source>
        <dbReference type="EMBL" id="BBF87530.1"/>
    </source>
</evidence>
<proteinExistence type="inferred from homology"/>
<dbReference type="InterPro" id="IPR001123">
    <property type="entry name" value="LeuE-type"/>
</dbReference>
<dbReference type="PIRSF" id="PIRSF006324">
    <property type="entry name" value="LeuE"/>
    <property type="match status" value="1"/>
</dbReference>
<evidence type="ECO:0000256" key="7">
    <source>
        <dbReference type="SAM" id="Phobius"/>
    </source>
</evidence>
<organism evidence="8 9">
    <name type="scientific">Aquitalea magnusonii</name>
    <dbReference type="NCBI Taxonomy" id="332411"/>
    <lineage>
        <taxon>Bacteria</taxon>
        <taxon>Pseudomonadati</taxon>
        <taxon>Pseudomonadota</taxon>
        <taxon>Betaproteobacteria</taxon>
        <taxon>Neisseriales</taxon>
        <taxon>Chromobacteriaceae</taxon>
        <taxon>Aquitalea</taxon>
    </lineage>
</organism>
<evidence type="ECO:0000313" key="9">
    <source>
        <dbReference type="Proteomes" id="UP000198290"/>
    </source>
</evidence>
<evidence type="ECO:0000256" key="5">
    <source>
        <dbReference type="ARBA" id="ARBA00022989"/>
    </source>
</evidence>
<protein>
    <submittedName>
        <fullName evidence="8">Putative threonine efflux protein</fullName>
    </submittedName>
</protein>
<dbReference type="Proteomes" id="UP000198290">
    <property type="component" value="Chromosome"/>
</dbReference>
<dbReference type="GO" id="GO:0042970">
    <property type="term" value="F:homoserine transmembrane transporter activity"/>
    <property type="evidence" value="ECO:0007669"/>
    <property type="project" value="TreeGrafter"/>
</dbReference>
<name>A0A3G9GI30_9NEIS</name>
<dbReference type="AlphaFoldDB" id="A0A3G9GI30"/>
<reference evidence="9" key="3">
    <citation type="journal article" date="2017" name="Plant Physiol. Biochem.">
        <title>Differential oxidative and antioxidative response of duckweed Lemna minor toward plant growth promoting/inhibiting bacteria.</title>
        <authorList>
            <person name="Ishizawa H."/>
            <person name="Kuroda M."/>
            <person name="Morikawa M."/>
            <person name="Ike M."/>
        </authorList>
    </citation>
    <scope>NUCLEOTIDE SEQUENCE [LARGE SCALE GENOMIC DNA]</scope>
    <source>
        <strain evidence="9">H3</strain>
    </source>
</reference>
<sequence>MPAAMLLVVTPGAGTLSVWRAYGGGGWRHAAWALLGLMLGDMLLIALSALGMAALLAAHPAWFDLLRYGGAAYLIWLGCRCWPMAGARPVTSSRSAPHALWRSWLVTVGNPKALVFFMAFFPQFLSPPQPVLAGFLQLGAVFCLCNLLYLSGMLWLGSRMYCRLARPIPAGWGQRACGLMYVLLGLRMWWQRPLS</sequence>
<keyword evidence="6 7" id="KW-0472">Membrane</keyword>
<gene>
    <name evidence="8" type="ORF">DLM_3951</name>
</gene>
<reference evidence="8 9" key="2">
    <citation type="journal article" date="2017" name="Genome Announc.">
        <title>Draft genome sequence of Aquitalea magnusonii strain H3, a plant growth-promoting bacterium of duckweed Lemna minor.</title>
        <authorList>
            <person name="Ishizawa H."/>
            <person name="Kuroda M."/>
            <person name="Ike M."/>
        </authorList>
    </citation>
    <scope>NUCLEOTIDE SEQUENCE [LARGE SCALE GENOMIC DNA]</scope>
    <source>
        <strain evidence="8 9">H3</strain>
    </source>
</reference>
<evidence type="ECO:0000256" key="1">
    <source>
        <dbReference type="ARBA" id="ARBA00004651"/>
    </source>
</evidence>
<dbReference type="Pfam" id="PF01810">
    <property type="entry name" value="LysE"/>
    <property type="match status" value="1"/>
</dbReference>
<dbReference type="PANTHER" id="PTHR30086:SF14">
    <property type="entry name" value="HOMOSERINE_HOMOSERINE LACTONE EFFLUX PROTEIN"/>
    <property type="match status" value="1"/>
</dbReference>
<feature type="transmembrane region" description="Helical" evidence="7">
    <location>
        <begin position="131"/>
        <end position="151"/>
    </location>
</feature>
<keyword evidence="4 7" id="KW-0812">Transmembrane</keyword>
<keyword evidence="9" id="KW-1185">Reference proteome</keyword>
<comment type="subcellular location">
    <subcellularLocation>
        <location evidence="1">Cell membrane</location>
        <topology evidence="1">Multi-pass membrane protein</topology>
    </subcellularLocation>
</comment>
<dbReference type="GO" id="GO:0005886">
    <property type="term" value="C:plasma membrane"/>
    <property type="evidence" value="ECO:0007669"/>
    <property type="project" value="UniProtKB-SubCell"/>
</dbReference>
<evidence type="ECO:0000256" key="3">
    <source>
        <dbReference type="ARBA" id="ARBA00022475"/>
    </source>
</evidence>
<dbReference type="KEGG" id="amah:DLM_3951"/>
<evidence type="ECO:0000256" key="4">
    <source>
        <dbReference type="ARBA" id="ARBA00022692"/>
    </source>
</evidence>
<keyword evidence="3" id="KW-1003">Cell membrane</keyword>
<dbReference type="EMBL" id="AP018823">
    <property type="protein sequence ID" value="BBF87530.1"/>
    <property type="molecule type" value="Genomic_DNA"/>
</dbReference>
<evidence type="ECO:0000256" key="2">
    <source>
        <dbReference type="ARBA" id="ARBA00007928"/>
    </source>
</evidence>
<feature type="transmembrane region" description="Helical" evidence="7">
    <location>
        <begin position="104"/>
        <end position="125"/>
    </location>
</feature>
<dbReference type="PANTHER" id="PTHR30086">
    <property type="entry name" value="ARGININE EXPORTER PROTEIN ARGO"/>
    <property type="match status" value="1"/>
</dbReference>
<evidence type="ECO:0000256" key="6">
    <source>
        <dbReference type="ARBA" id="ARBA00023136"/>
    </source>
</evidence>
<comment type="similarity">
    <text evidence="2">Belongs to the Rht family.</text>
</comment>
<accession>A0A3G9GI30</accession>
<keyword evidence="5 7" id="KW-1133">Transmembrane helix</keyword>
<reference evidence="9" key="1">
    <citation type="journal article" date="2017" name="Biotechnol. Biofuels">
        <title>Evaluation of environmental bacterial communities as a factor affecting the growth of duckweed Lemna minor.</title>
        <authorList>
            <person name="Ishizawa H."/>
            <person name="Kuroda M."/>
            <person name="Morikawa M."/>
            <person name="Ike M."/>
        </authorList>
    </citation>
    <scope>NUCLEOTIDE SEQUENCE [LARGE SCALE GENOMIC DNA]</scope>
    <source>
        <strain evidence="9">H3</strain>
    </source>
</reference>
<feature type="transmembrane region" description="Helical" evidence="7">
    <location>
        <begin position="30"/>
        <end position="58"/>
    </location>
</feature>